<evidence type="ECO:0000313" key="1">
    <source>
        <dbReference type="EMBL" id="HGT47875.1"/>
    </source>
</evidence>
<accession>A0A832G6W2</accession>
<dbReference type="AlphaFoldDB" id="A0A832G6W2"/>
<dbReference type="EMBL" id="DSVI01000008">
    <property type="protein sequence ID" value="HGT47875.1"/>
    <property type="molecule type" value="Genomic_DNA"/>
</dbReference>
<gene>
    <name evidence="1" type="ORF">ENS56_07560</name>
</gene>
<comment type="caution">
    <text evidence="1">The sequence shown here is derived from an EMBL/GenBank/DDBJ whole genome shotgun (WGS) entry which is preliminary data.</text>
</comment>
<reference evidence="1" key="1">
    <citation type="journal article" date="2020" name="mSystems">
        <title>Genome- and Community-Level Interaction Insights into Carbon Utilization and Element Cycling Functions of Hydrothermarchaeota in Hydrothermal Sediment.</title>
        <authorList>
            <person name="Zhou Z."/>
            <person name="Liu Y."/>
            <person name="Xu W."/>
            <person name="Pan J."/>
            <person name="Luo Z.H."/>
            <person name="Li M."/>
        </authorList>
    </citation>
    <scope>NUCLEOTIDE SEQUENCE [LARGE SCALE GENOMIC DNA]</scope>
    <source>
        <strain evidence="1">SpSt-500</strain>
    </source>
</reference>
<sequence>MSVNEIIDSVKEKSYVVLQKEELDILLACAIILKEENTLLSDFIRILKYNDDIFVQEMSDKNEILLRKMNSLEEAESFVKERLDFYDRKWDGCGCSIDYYN</sequence>
<organism evidence="1">
    <name type="scientific">Ignavibacterium album</name>
    <dbReference type="NCBI Taxonomy" id="591197"/>
    <lineage>
        <taxon>Bacteria</taxon>
        <taxon>Pseudomonadati</taxon>
        <taxon>Ignavibacteriota</taxon>
        <taxon>Ignavibacteria</taxon>
        <taxon>Ignavibacteriales</taxon>
        <taxon>Ignavibacteriaceae</taxon>
        <taxon>Ignavibacterium</taxon>
    </lineage>
</organism>
<proteinExistence type="predicted"/>
<protein>
    <submittedName>
        <fullName evidence="1">Uncharacterized protein</fullName>
    </submittedName>
</protein>
<name>A0A832G6W2_9BACT</name>